<dbReference type="PANTHER" id="PTHR14226:SF10">
    <property type="entry name" value="TRIACYLGLYCEROL LIPASE 4-RELATED"/>
    <property type="match status" value="1"/>
</dbReference>
<keyword evidence="2 4" id="KW-0442">Lipid degradation</keyword>
<feature type="short sequence motif" description="GXSXG" evidence="4">
    <location>
        <begin position="176"/>
        <end position="180"/>
    </location>
</feature>
<dbReference type="InterPro" id="IPR021771">
    <property type="entry name" value="Triacylglycerol_lipase_N"/>
</dbReference>
<evidence type="ECO:0000256" key="4">
    <source>
        <dbReference type="PROSITE-ProRule" id="PRU01161"/>
    </source>
</evidence>
<accession>A0ABU2WIA9</accession>
<name>A0ABU2WIA9_9GAMM</name>
<gene>
    <name evidence="7" type="ORF">RM530_06285</name>
</gene>
<dbReference type="Pfam" id="PF11815">
    <property type="entry name" value="DUF3336"/>
    <property type="match status" value="1"/>
</dbReference>
<evidence type="ECO:0000256" key="2">
    <source>
        <dbReference type="ARBA" id="ARBA00022963"/>
    </source>
</evidence>
<evidence type="ECO:0000256" key="5">
    <source>
        <dbReference type="SAM" id="MobiDB-lite"/>
    </source>
</evidence>
<evidence type="ECO:0000256" key="3">
    <source>
        <dbReference type="ARBA" id="ARBA00023098"/>
    </source>
</evidence>
<dbReference type="PROSITE" id="PS51635">
    <property type="entry name" value="PNPLA"/>
    <property type="match status" value="1"/>
</dbReference>
<dbReference type="SUPFAM" id="SSF52151">
    <property type="entry name" value="FabD/lysophospholipase-like"/>
    <property type="match status" value="1"/>
</dbReference>
<evidence type="ECO:0000313" key="8">
    <source>
        <dbReference type="Proteomes" id="UP001254608"/>
    </source>
</evidence>
<sequence>MDRISRECEQAMRHALDYRTWRDAAAELDRREGRDEWKEDETSQDYDWRLVRSRLKHLRQMRGDRDVRQLVHHLRQGLHWNLANIGNPRLYSYSRVGTKHLIHDYVAEVTGVLEYLADNEFEDFPYHEKLKFFHEVALSYGRSALLLSGGATLGLFHVGVVKALYLEDAMPLVLSGSSAGSVVAAAVGTRKPTEVEELLDPETSYYRFWRALGLAQMLKRRTVMDPVQIRRAINKNVRDLTFEEAFEVSGRAINITVSPAGSNQPPRLLNYLTFPYLFVREAVQASCSVPLLFPPVMLMSRDEHGEHQPFMPLLKWNDGSLKSDLPVLRLRRLHNVNHFIVSQTNPHVLPFLGKQDPSERLGVVGGVREYAFSSALAQARGLVNLARAVTPVPGIQRKLEGLSSILDQDYRGNVTIVPQQSLWRYMKVTANPRIDDVKRFILEGERATWSRMSQVRNQILISQALDRCLQRLEARLSDPQRVSRMPPPAPKRDGEGNLRIVRSKP</sequence>
<comment type="caution">
    <text evidence="7">The sequence shown here is derived from an EMBL/GenBank/DDBJ whole genome shotgun (WGS) entry which is preliminary data.</text>
</comment>
<protein>
    <submittedName>
        <fullName evidence="7">DUF3336 domain-containing protein</fullName>
    </submittedName>
</protein>
<feature type="active site" description="Nucleophile" evidence="4">
    <location>
        <position position="178"/>
    </location>
</feature>
<organism evidence="7 8">
    <name type="scientific">Banduia mediterranea</name>
    <dbReference type="NCBI Taxonomy" id="3075609"/>
    <lineage>
        <taxon>Bacteria</taxon>
        <taxon>Pseudomonadati</taxon>
        <taxon>Pseudomonadota</taxon>
        <taxon>Gammaproteobacteria</taxon>
        <taxon>Nevskiales</taxon>
        <taxon>Algiphilaceae</taxon>
        <taxon>Banduia</taxon>
    </lineage>
</organism>
<dbReference type="InterPro" id="IPR050301">
    <property type="entry name" value="NTE"/>
</dbReference>
<dbReference type="InterPro" id="IPR002641">
    <property type="entry name" value="PNPLA_dom"/>
</dbReference>
<evidence type="ECO:0000256" key="1">
    <source>
        <dbReference type="ARBA" id="ARBA00022801"/>
    </source>
</evidence>
<feature type="active site" description="Proton acceptor" evidence="4">
    <location>
        <position position="318"/>
    </location>
</feature>
<dbReference type="InterPro" id="IPR016035">
    <property type="entry name" value="Acyl_Trfase/lysoPLipase"/>
</dbReference>
<proteinExistence type="predicted"/>
<keyword evidence="3 4" id="KW-0443">Lipid metabolism</keyword>
<dbReference type="PANTHER" id="PTHR14226">
    <property type="entry name" value="NEUROPATHY TARGET ESTERASE/SWISS CHEESE D.MELANOGASTER"/>
    <property type="match status" value="1"/>
</dbReference>
<dbReference type="Pfam" id="PF01734">
    <property type="entry name" value="Patatin"/>
    <property type="match status" value="1"/>
</dbReference>
<dbReference type="Gene3D" id="3.40.1090.10">
    <property type="entry name" value="Cytosolic phospholipase A2 catalytic domain"/>
    <property type="match status" value="2"/>
</dbReference>
<keyword evidence="8" id="KW-1185">Reference proteome</keyword>
<comment type="caution">
    <text evidence="4">Lacks conserved residue(s) required for the propagation of feature annotation.</text>
</comment>
<feature type="domain" description="PNPLA" evidence="6">
    <location>
        <begin position="145"/>
        <end position="331"/>
    </location>
</feature>
<dbReference type="CDD" id="cd07206">
    <property type="entry name" value="Pat_TGL3-4-5_SDP1"/>
    <property type="match status" value="1"/>
</dbReference>
<dbReference type="RefSeq" id="WP_311364368.1">
    <property type="nucleotide sequence ID" value="NZ_JAVRIC010000006.1"/>
</dbReference>
<dbReference type="Proteomes" id="UP001254608">
    <property type="component" value="Unassembled WGS sequence"/>
</dbReference>
<reference evidence="7 8" key="1">
    <citation type="submission" date="2023-09" db="EMBL/GenBank/DDBJ databases">
        <authorList>
            <person name="Rey-Velasco X."/>
        </authorList>
    </citation>
    <scope>NUCLEOTIDE SEQUENCE [LARGE SCALE GENOMIC DNA]</scope>
    <source>
        <strain evidence="7 8">W345</strain>
    </source>
</reference>
<dbReference type="EMBL" id="JAVRIC010000006">
    <property type="protein sequence ID" value="MDT0496974.1"/>
    <property type="molecule type" value="Genomic_DNA"/>
</dbReference>
<keyword evidence="1 4" id="KW-0378">Hydrolase</keyword>
<evidence type="ECO:0000259" key="6">
    <source>
        <dbReference type="PROSITE" id="PS51635"/>
    </source>
</evidence>
<feature type="region of interest" description="Disordered" evidence="5">
    <location>
        <begin position="478"/>
        <end position="505"/>
    </location>
</feature>
<evidence type="ECO:0000313" key="7">
    <source>
        <dbReference type="EMBL" id="MDT0496974.1"/>
    </source>
</evidence>